<evidence type="ECO:0000259" key="3">
    <source>
        <dbReference type="PROSITE" id="PS51462"/>
    </source>
</evidence>
<dbReference type="Gene3D" id="3.90.79.10">
    <property type="entry name" value="Nucleoside Triphosphate Pyrophosphohydrolase"/>
    <property type="match status" value="1"/>
</dbReference>
<dbReference type="PANTHER" id="PTHR21340">
    <property type="entry name" value="DIADENOSINE 5,5-P1,P4-TETRAPHOSPHATE PYROPHOSPHOHYDROLASE MUTT"/>
    <property type="match status" value="1"/>
</dbReference>
<evidence type="ECO:0000256" key="2">
    <source>
        <dbReference type="RuleBase" id="RU003476"/>
    </source>
</evidence>
<keyword evidence="5" id="KW-1185">Reference proteome</keyword>
<proteinExistence type="inferred from homology"/>
<reference evidence="4" key="1">
    <citation type="submission" date="2023-05" db="EMBL/GenBank/DDBJ databases">
        <title>Mariniplasma microaerophilum sp. nov., a novel anaerobic mollicute isolated from terrestrial mud volcano, Taman Peninsula, Russia.</title>
        <authorList>
            <person name="Khomyakova M.A."/>
            <person name="Merkel A.Y."/>
            <person name="Slobodkin A.I."/>
        </authorList>
    </citation>
    <scope>NUCLEOTIDE SEQUENCE</scope>
    <source>
        <strain evidence="4">M4Ah</strain>
    </source>
</reference>
<dbReference type="GO" id="GO:0004081">
    <property type="term" value="F:bis(5'-nucleosyl)-tetraphosphatase (asymmetrical) activity"/>
    <property type="evidence" value="ECO:0007669"/>
    <property type="project" value="TreeGrafter"/>
</dbReference>
<dbReference type="InterPro" id="IPR020084">
    <property type="entry name" value="NUDIX_hydrolase_CS"/>
</dbReference>
<dbReference type="EMBL" id="JASCXW010000002">
    <property type="protein sequence ID" value="MDI6452160.1"/>
    <property type="molecule type" value="Genomic_DNA"/>
</dbReference>
<organism evidence="4 5">
    <name type="scientific">Peloplasma aerotolerans</name>
    <dbReference type="NCBI Taxonomy" id="3044389"/>
    <lineage>
        <taxon>Bacteria</taxon>
        <taxon>Bacillati</taxon>
        <taxon>Mycoplasmatota</taxon>
        <taxon>Mollicutes</taxon>
        <taxon>Acholeplasmatales</taxon>
        <taxon>Acholeplasmataceae</taxon>
        <taxon>Peloplasma</taxon>
    </lineage>
</organism>
<feature type="domain" description="Nudix hydrolase" evidence="3">
    <location>
        <begin position="19"/>
        <end position="158"/>
    </location>
</feature>
<dbReference type="PROSITE" id="PS00893">
    <property type="entry name" value="NUDIX_BOX"/>
    <property type="match status" value="1"/>
</dbReference>
<dbReference type="InterPro" id="IPR000086">
    <property type="entry name" value="NUDIX_hydrolase_dom"/>
</dbReference>
<dbReference type="GO" id="GO:0006167">
    <property type="term" value="P:AMP biosynthetic process"/>
    <property type="evidence" value="ECO:0007669"/>
    <property type="project" value="TreeGrafter"/>
</dbReference>
<dbReference type="InterPro" id="IPR015797">
    <property type="entry name" value="NUDIX_hydrolase-like_dom_sf"/>
</dbReference>
<evidence type="ECO:0000256" key="1">
    <source>
        <dbReference type="ARBA" id="ARBA00022801"/>
    </source>
</evidence>
<sequence length="176" mass="20799">MRIIEQFDKKNYEMNETTYFRRAVRSIIFKDNLIALVKSIKYGEYKFPGGGIEDGESEIDALIRETTEETGLNIIKESVKPYGMYIEKRKSTFNDKEVFHMESKYYTCNVSSDISKTKLDDYEVEYGYHLCFVTLEEAIENNKQALSHFQDQATWIERELKVLIDLKENNYLSEMM</sequence>
<dbReference type="Pfam" id="PF00293">
    <property type="entry name" value="NUDIX"/>
    <property type="match status" value="1"/>
</dbReference>
<dbReference type="SUPFAM" id="SSF55811">
    <property type="entry name" value="Nudix"/>
    <property type="match status" value="1"/>
</dbReference>
<dbReference type="PROSITE" id="PS51462">
    <property type="entry name" value="NUDIX"/>
    <property type="match status" value="1"/>
</dbReference>
<accession>A0AAW6U2P2</accession>
<evidence type="ECO:0000313" key="5">
    <source>
        <dbReference type="Proteomes" id="UP001431532"/>
    </source>
</evidence>
<dbReference type="PANTHER" id="PTHR21340:SF0">
    <property type="entry name" value="BIS(5'-NUCLEOSYL)-TETRAPHOSPHATASE [ASYMMETRICAL]"/>
    <property type="match status" value="1"/>
</dbReference>
<name>A0AAW6U2P2_9MOLU</name>
<gene>
    <name evidence="4" type="ORF">QJ521_01180</name>
</gene>
<protein>
    <submittedName>
        <fullName evidence="4">NUDIX domain-containing protein</fullName>
    </submittedName>
</protein>
<dbReference type="Proteomes" id="UP001431532">
    <property type="component" value="Unassembled WGS sequence"/>
</dbReference>
<dbReference type="AlphaFoldDB" id="A0AAW6U2P2"/>
<dbReference type="CDD" id="cd02883">
    <property type="entry name" value="NUDIX_Hydrolase"/>
    <property type="match status" value="1"/>
</dbReference>
<dbReference type="InterPro" id="IPR020476">
    <property type="entry name" value="Nudix_hydrolase"/>
</dbReference>
<dbReference type="RefSeq" id="WP_282838575.1">
    <property type="nucleotide sequence ID" value="NZ_JASCXW010000002.1"/>
</dbReference>
<evidence type="ECO:0000313" key="4">
    <source>
        <dbReference type="EMBL" id="MDI6452160.1"/>
    </source>
</evidence>
<comment type="caution">
    <text evidence="4">The sequence shown here is derived from an EMBL/GenBank/DDBJ whole genome shotgun (WGS) entry which is preliminary data.</text>
</comment>
<comment type="similarity">
    <text evidence="2">Belongs to the Nudix hydrolase family.</text>
</comment>
<dbReference type="InterPro" id="IPR051325">
    <property type="entry name" value="Nudix_hydrolase_domain"/>
</dbReference>
<dbReference type="GO" id="GO:0006754">
    <property type="term" value="P:ATP biosynthetic process"/>
    <property type="evidence" value="ECO:0007669"/>
    <property type="project" value="TreeGrafter"/>
</dbReference>
<dbReference type="PRINTS" id="PR00502">
    <property type="entry name" value="NUDIXFAMILY"/>
</dbReference>
<keyword evidence="1 2" id="KW-0378">Hydrolase</keyword>